<dbReference type="PROSITE" id="PS51864">
    <property type="entry name" value="ASTACIN"/>
    <property type="match status" value="1"/>
</dbReference>
<evidence type="ECO:0000259" key="4">
    <source>
        <dbReference type="PROSITE" id="PS51670"/>
    </source>
</evidence>
<gene>
    <name evidence="6" type="ORF">DILT_LOCUS2339</name>
</gene>
<dbReference type="InterPro" id="IPR001506">
    <property type="entry name" value="Peptidase_M12A"/>
</dbReference>
<proteinExistence type="predicted"/>
<keyword evidence="7" id="KW-1185">Reference proteome</keyword>
<sequence length="356" mass="40289">MPNSGGNIEIKTSVKLQKADGLVMSVQLYGLYMHELGHVIGLDHEHIRADRDSFVDVSLEGVPKDYWGFYARKDRAELSTYGTPYDLQSVMHYGPGRFLLYQSFSIHANKSPLTVRDPAVRHILREVYTKDISFWDAKAINQHYECAIFSKRRCTDLLSIAECTTLENQLECYRNASYMAVKCRNTCGFCYKESFAQIQKQKRNCDDFHVNCPLWQKGDQCTKNAKYMRLMCAKSCHLCGGSTEQTTIDPAACRDTYLYPDDCKDWAARAGSPDVVKTTSAAKVQSRAYLNPNVLHKQPVIARPLPSVGVCAKGDPARICPLHYRACTTVEIFRRCPNICGNCGKLTKIDSFFIRV</sequence>
<dbReference type="GO" id="GO:0004222">
    <property type="term" value="F:metalloendopeptidase activity"/>
    <property type="evidence" value="ECO:0007669"/>
    <property type="project" value="UniProtKB-UniRule"/>
</dbReference>
<feature type="binding site" evidence="2">
    <location>
        <position position="38"/>
    </location>
    <ligand>
        <name>Zn(2+)</name>
        <dbReference type="ChEBI" id="CHEBI:29105"/>
        <note>catalytic</note>
    </ligand>
</feature>
<dbReference type="PANTHER" id="PTHR10127:SF850">
    <property type="entry name" value="METALLOENDOPEPTIDASE"/>
    <property type="match status" value="1"/>
</dbReference>
<dbReference type="OrthoDB" id="291007at2759"/>
<keyword evidence="2 3" id="KW-0479">Metal-binding</keyword>
<dbReference type="InterPro" id="IPR003582">
    <property type="entry name" value="ShKT_dom"/>
</dbReference>
<dbReference type="PROSITE" id="PS51670">
    <property type="entry name" value="SHKT"/>
    <property type="match status" value="2"/>
</dbReference>
<evidence type="ECO:0000259" key="5">
    <source>
        <dbReference type="PROSITE" id="PS51864"/>
    </source>
</evidence>
<feature type="domain" description="ShKT" evidence="4">
    <location>
        <begin position="205"/>
        <end position="239"/>
    </location>
</feature>
<evidence type="ECO:0000256" key="3">
    <source>
        <dbReference type="RuleBase" id="RU361183"/>
    </source>
</evidence>
<comment type="caution">
    <text evidence="1">Lacks conserved residue(s) required for the propagation of feature annotation.</text>
</comment>
<dbReference type="Pfam" id="PF01549">
    <property type="entry name" value="ShK"/>
    <property type="match status" value="2"/>
</dbReference>
<comment type="cofactor">
    <cofactor evidence="2 3">
        <name>Zn(2+)</name>
        <dbReference type="ChEBI" id="CHEBI:29105"/>
    </cofactor>
    <text evidence="2 3">Binds 1 zinc ion per subunit.</text>
</comment>
<dbReference type="PRINTS" id="PR00480">
    <property type="entry name" value="ASTACIN"/>
</dbReference>
<protein>
    <recommendedName>
        <fullName evidence="3">Metalloendopeptidase</fullName>
        <ecNumber evidence="3">3.4.24.-</ecNumber>
    </recommendedName>
</protein>
<dbReference type="Pfam" id="PF01400">
    <property type="entry name" value="Astacin"/>
    <property type="match status" value="1"/>
</dbReference>
<dbReference type="AlphaFoldDB" id="A0A3P6TYV2"/>
<evidence type="ECO:0000256" key="2">
    <source>
        <dbReference type="PROSITE-ProRule" id="PRU01211"/>
    </source>
</evidence>
<keyword evidence="2 3" id="KW-0482">Metalloprotease</keyword>
<feature type="binding site" evidence="2">
    <location>
        <position position="44"/>
    </location>
    <ligand>
        <name>Zn(2+)</name>
        <dbReference type="ChEBI" id="CHEBI:29105"/>
        <note>catalytic</note>
    </ligand>
</feature>
<dbReference type="PANTHER" id="PTHR10127">
    <property type="entry name" value="DISCOIDIN, CUB, EGF, LAMININ , AND ZINC METALLOPROTEASE DOMAIN CONTAINING"/>
    <property type="match status" value="1"/>
</dbReference>
<feature type="active site" evidence="2">
    <location>
        <position position="35"/>
    </location>
</feature>
<dbReference type="InterPro" id="IPR024079">
    <property type="entry name" value="MetalloPept_cat_dom_sf"/>
</dbReference>
<feature type="binding site" evidence="2">
    <location>
        <position position="34"/>
    </location>
    <ligand>
        <name>Zn(2+)</name>
        <dbReference type="ChEBI" id="CHEBI:29105"/>
        <note>catalytic</note>
    </ligand>
</feature>
<dbReference type="GO" id="GO:0006508">
    <property type="term" value="P:proteolysis"/>
    <property type="evidence" value="ECO:0007669"/>
    <property type="project" value="UniProtKB-KW"/>
</dbReference>
<evidence type="ECO:0000256" key="1">
    <source>
        <dbReference type="PROSITE-ProRule" id="PRU01005"/>
    </source>
</evidence>
<feature type="domain" description="ShKT" evidence="4">
    <location>
        <begin position="154"/>
        <end position="190"/>
    </location>
</feature>
<feature type="domain" description="Peptidase M12A" evidence="5">
    <location>
        <begin position="1"/>
        <end position="147"/>
    </location>
</feature>
<reference evidence="6 7" key="1">
    <citation type="submission" date="2018-11" db="EMBL/GenBank/DDBJ databases">
        <authorList>
            <consortium name="Pathogen Informatics"/>
        </authorList>
    </citation>
    <scope>NUCLEOTIDE SEQUENCE [LARGE SCALE GENOMIC DNA]</scope>
</reference>
<dbReference type="EC" id="3.4.24.-" evidence="3"/>
<evidence type="ECO:0000313" key="7">
    <source>
        <dbReference type="Proteomes" id="UP000281553"/>
    </source>
</evidence>
<keyword evidence="2 3" id="KW-0862">Zinc</keyword>
<keyword evidence="2 3" id="KW-0645">Protease</keyword>
<dbReference type="GO" id="GO:0008270">
    <property type="term" value="F:zinc ion binding"/>
    <property type="evidence" value="ECO:0007669"/>
    <property type="project" value="UniProtKB-UniRule"/>
</dbReference>
<dbReference type="SMART" id="SM00254">
    <property type="entry name" value="ShKT"/>
    <property type="match status" value="2"/>
</dbReference>
<dbReference type="Gene3D" id="3.40.390.10">
    <property type="entry name" value="Collagenase (Catalytic Domain)"/>
    <property type="match status" value="1"/>
</dbReference>
<dbReference type="EMBL" id="UYRU01041967">
    <property type="protein sequence ID" value="VDK71578.1"/>
    <property type="molecule type" value="Genomic_DNA"/>
</dbReference>
<organism evidence="6 7">
    <name type="scientific">Dibothriocephalus latus</name>
    <name type="common">Fish tapeworm</name>
    <name type="synonym">Diphyllobothrium latum</name>
    <dbReference type="NCBI Taxonomy" id="60516"/>
    <lineage>
        <taxon>Eukaryota</taxon>
        <taxon>Metazoa</taxon>
        <taxon>Spiralia</taxon>
        <taxon>Lophotrochozoa</taxon>
        <taxon>Platyhelminthes</taxon>
        <taxon>Cestoda</taxon>
        <taxon>Eucestoda</taxon>
        <taxon>Diphyllobothriidea</taxon>
        <taxon>Diphyllobothriidae</taxon>
        <taxon>Dibothriocephalus</taxon>
    </lineage>
</organism>
<evidence type="ECO:0000313" key="6">
    <source>
        <dbReference type="EMBL" id="VDK71578.1"/>
    </source>
</evidence>
<feature type="disulfide bond" evidence="1">
    <location>
        <begin position="205"/>
        <end position="239"/>
    </location>
</feature>
<keyword evidence="1" id="KW-1015">Disulfide bond</keyword>
<name>A0A3P6TYV2_DIBLA</name>
<keyword evidence="2 3" id="KW-0378">Hydrolase</keyword>
<dbReference type="Proteomes" id="UP000281553">
    <property type="component" value="Unassembled WGS sequence"/>
</dbReference>
<dbReference type="SUPFAM" id="SSF55486">
    <property type="entry name" value="Metalloproteases ('zincins'), catalytic domain"/>
    <property type="match status" value="1"/>
</dbReference>
<accession>A0A3P6TYV2</accession>